<dbReference type="RefSeq" id="WP_186877200.1">
    <property type="nucleotide sequence ID" value="NZ_JACOPF010000005.1"/>
</dbReference>
<dbReference type="Proteomes" id="UP000652477">
    <property type="component" value="Unassembled WGS sequence"/>
</dbReference>
<reference evidence="2" key="1">
    <citation type="submission" date="2020-08" db="EMBL/GenBank/DDBJ databases">
        <title>Genome public.</title>
        <authorList>
            <person name="Liu C."/>
            <person name="Sun Q."/>
        </authorList>
    </citation>
    <scope>NUCLEOTIDE SEQUENCE</scope>
    <source>
        <strain evidence="2">NSJ-55</strain>
    </source>
</reference>
<evidence type="ECO:0000259" key="1">
    <source>
        <dbReference type="Pfam" id="PF13274"/>
    </source>
</evidence>
<name>A0A923RRG4_9FIRM</name>
<dbReference type="AlphaFoldDB" id="A0A923RRG4"/>
<organism evidence="2 3">
    <name type="scientific">Mediterraneibacter hominis</name>
    <dbReference type="NCBI Taxonomy" id="2763054"/>
    <lineage>
        <taxon>Bacteria</taxon>
        <taxon>Bacillati</taxon>
        <taxon>Bacillota</taxon>
        <taxon>Clostridia</taxon>
        <taxon>Lachnospirales</taxon>
        <taxon>Lachnospiraceae</taxon>
        <taxon>Mediterraneibacter</taxon>
    </lineage>
</organism>
<keyword evidence="3" id="KW-1185">Reference proteome</keyword>
<comment type="caution">
    <text evidence="2">The sequence shown here is derived from an EMBL/GenBank/DDBJ whole genome shotgun (WGS) entry which is preliminary data.</text>
</comment>
<dbReference type="EMBL" id="JACOPF010000005">
    <property type="protein sequence ID" value="MBC5690556.1"/>
    <property type="molecule type" value="Genomic_DNA"/>
</dbReference>
<feature type="domain" description="Antitoxin SocA-like Panacea" evidence="1">
    <location>
        <begin position="28"/>
        <end position="136"/>
    </location>
</feature>
<sequence length="158" mass="18756">MAYKVMDVARYVINYCNKKKYEISNLKLQKLLYFIQADYLSDREGFPCFDEEIQAWNFGPVVPEVYHEFKAYGSGQIPSVESYNYVDFENMEFGRRKYDETVLRAEDRQRIAQLVDGLSEYSTTTLVNITHNQLPWIKAYTGEHNSIIEKKDIREYFL</sequence>
<protein>
    <submittedName>
        <fullName evidence="2">DUF4065 domain-containing protein</fullName>
    </submittedName>
</protein>
<proteinExistence type="predicted"/>
<accession>A0A923RRG4</accession>
<gene>
    <name evidence="2" type="ORF">H8S37_16710</name>
</gene>
<dbReference type="Pfam" id="PF13274">
    <property type="entry name" value="SocA_Panacea"/>
    <property type="match status" value="1"/>
</dbReference>
<evidence type="ECO:0000313" key="2">
    <source>
        <dbReference type="EMBL" id="MBC5690556.1"/>
    </source>
</evidence>
<dbReference type="InterPro" id="IPR025272">
    <property type="entry name" value="SocA_Panacea"/>
</dbReference>
<evidence type="ECO:0000313" key="3">
    <source>
        <dbReference type="Proteomes" id="UP000652477"/>
    </source>
</evidence>